<dbReference type="OrthoDB" id="3513892at2759"/>
<name>A0A8H7W664_9HELO</name>
<feature type="compositionally biased region" description="Polar residues" evidence="1">
    <location>
        <begin position="15"/>
        <end position="26"/>
    </location>
</feature>
<evidence type="ECO:0000256" key="1">
    <source>
        <dbReference type="SAM" id="MobiDB-lite"/>
    </source>
</evidence>
<feature type="domain" description="2EXR" evidence="2">
    <location>
        <begin position="184"/>
        <end position="267"/>
    </location>
</feature>
<reference evidence="3" key="1">
    <citation type="submission" date="2021-02" db="EMBL/GenBank/DDBJ databases">
        <title>Genome sequence Cadophora malorum strain M34.</title>
        <authorList>
            <person name="Stefanovic E."/>
            <person name="Vu D."/>
            <person name="Scully C."/>
            <person name="Dijksterhuis J."/>
            <person name="Roader J."/>
            <person name="Houbraken J."/>
        </authorList>
    </citation>
    <scope>NUCLEOTIDE SEQUENCE</scope>
    <source>
        <strain evidence="3">M34</strain>
    </source>
</reference>
<evidence type="ECO:0000313" key="3">
    <source>
        <dbReference type="EMBL" id="KAG4418600.1"/>
    </source>
</evidence>
<dbReference type="EMBL" id="JAFJYH010000125">
    <property type="protein sequence ID" value="KAG4418600.1"/>
    <property type="molecule type" value="Genomic_DNA"/>
</dbReference>
<sequence>MPLTSAAKVEGEGNHQVNEESPASVSGITVASTGLLSQKLSASTGSPEETSPLHTFSSASTANLNDGDFVSGTLKTSSQGSSTSSLSSFSVATLTSPADASTSVPRALPSTTATGGEASLASAALNNGTESSSQLVKSYHTPDASTSTSPSTCDVASLNGESSLNDAAKDPCVTELSIPKITKFTLFSKLPLELRSKIWNESIETGRAIDVVYDEPQNRYFSFNTKVPNLLHASRESRAVALKHYTALFGTSSHPALIYFALETDVLVLDDWLAGGLQRDNRNIHSCQHELSALLGPLSGQGSSGTLAGFDVNIADETQIIHGIDALCNRFTTLKRLFFTLGYPSPYERGNLKLEDKHQWCCEDCRLAMCRPLDNALARWRALRTMGVPQTLVISVVGVVRGNISSYHYVSANHPDTISSWKREVETANNEQQSRGDADEGGRGSDQVLPEHKIEEGELDSLLADNRPYDELLSEIPRPRIINGIFQMWDGSGSSSSVRFTRSQTSWEE</sequence>
<dbReference type="InterPro" id="IPR045518">
    <property type="entry name" value="2EXR"/>
</dbReference>
<feature type="region of interest" description="Disordered" evidence="1">
    <location>
        <begin position="424"/>
        <end position="451"/>
    </location>
</feature>
<protein>
    <recommendedName>
        <fullName evidence="2">2EXR domain-containing protein</fullName>
    </recommendedName>
</protein>
<feature type="compositionally biased region" description="Low complexity" evidence="1">
    <location>
        <begin position="141"/>
        <end position="152"/>
    </location>
</feature>
<dbReference type="PANTHER" id="PTHR35910">
    <property type="entry name" value="2EXR DOMAIN-CONTAINING PROTEIN"/>
    <property type="match status" value="1"/>
</dbReference>
<gene>
    <name evidence="3" type="ORF">IFR04_008311</name>
</gene>
<feature type="region of interest" description="Disordered" evidence="1">
    <location>
        <begin position="1"/>
        <end position="26"/>
    </location>
</feature>
<evidence type="ECO:0000313" key="4">
    <source>
        <dbReference type="Proteomes" id="UP000664132"/>
    </source>
</evidence>
<proteinExistence type="predicted"/>
<dbReference type="Proteomes" id="UP000664132">
    <property type="component" value="Unassembled WGS sequence"/>
</dbReference>
<feature type="region of interest" description="Disordered" evidence="1">
    <location>
        <begin position="39"/>
        <end position="62"/>
    </location>
</feature>
<feature type="region of interest" description="Disordered" evidence="1">
    <location>
        <begin position="133"/>
        <end position="154"/>
    </location>
</feature>
<comment type="caution">
    <text evidence="3">The sequence shown here is derived from an EMBL/GenBank/DDBJ whole genome shotgun (WGS) entry which is preliminary data.</text>
</comment>
<dbReference type="Pfam" id="PF20150">
    <property type="entry name" value="2EXR"/>
    <property type="match status" value="1"/>
</dbReference>
<feature type="compositionally biased region" description="Basic and acidic residues" evidence="1">
    <location>
        <begin position="434"/>
        <end position="451"/>
    </location>
</feature>
<dbReference type="AlphaFoldDB" id="A0A8H7W664"/>
<accession>A0A8H7W664</accession>
<evidence type="ECO:0000259" key="2">
    <source>
        <dbReference type="Pfam" id="PF20150"/>
    </source>
</evidence>
<keyword evidence="4" id="KW-1185">Reference proteome</keyword>
<organism evidence="3 4">
    <name type="scientific">Cadophora malorum</name>
    <dbReference type="NCBI Taxonomy" id="108018"/>
    <lineage>
        <taxon>Eukaryota</taxon>
        <taxon>Fungi</taxon>
        <taxon>Dikarya</taxon>
        <taxon>Ascomycota</taxon>
        <taxon>Pezizomycotina</taxon>
        <taxon>Leotiomycetes</taxon>
        <taxon>Helotiales</taxon>
        <taxon>Ploettnerulaceae</taxon>
        <taxon>Cadophora</taxon>
    </lineage>
</organism>
<dbReference type="PANTHER" id="PTHR35910:SF6">
    <property type="entry name" value="2EXR DOMAIN-CONTAINING PROTEIN"/>
    <property type="match status" value="1"/>
</dbReference>